<dbReference type="InterPro" id="IPR051681">
    <property type="entry name" value="Ser/Thr_Kinases-Pseudokinases"/>
</dbReference>
<dbReference type="SUPFAM" id="SSF48403">
    <property type="entry name" value="Ankyrin repeat"/>
    <property type="match status" value="1"/>
</dbReference>
<dbReference type="Proteomes" id="UP000698800">
    <property type="component" value="Unassembled WGS sequence"/>
</dbReference>
<dbReference type="InterPro" id="IPR011009">
    <property type="entry name" value="Kinase-like_dom_sf"/>
</dbReference>
<dbReference type="PANTHER" id="PTHR44329">
    <property type="entry name" value="SERINE/THREONINE-PROTEIN KINASE TNNI3K-RELATED"/>
    <property type="match status" value="1"/>
</dbReference>
<dbReference type="InterPro" id="IPR036770">
    <property type="entry name" value="Ankyrin_rpt-contain_sf"/>
</dbReference>
<dbReference type="SMART" id="SM00220">
    <property type="entry name" value="S_TKc"/>
    <property type="match status" value="1"/>
</dbReference>
<reference evidence="4" key="1">
    <citation type="submission" date="2021-03" db="EMBL/GenBank/DDBJ databases">
        <title>Comparative genomics and phylogenomic investigation of the class Geoglossomycetes provide insights into ecological specialization and systematics.</title>
        <authorList>
            <person name="Melie T."/>
            <person name="Pirro S."/>
            <person name="Miller A.N."/>
            <person name="Quandt A."/>
        </authorList>
    </citation>
    <scope>NUCLEOTIDE SEQUENCE</scope>
    <source>
        <strain evidence="4">GBOQ0MN5Z8</strain>
    </source>
</reference>
<gene>
    <name evidence="4" type="ORF">FGG08_004871</name>
</gene>
<dbReference type="Gene3D" id="1.25.40.20">
    <property type="entry name" value="Ankyrin repeat-containing domain"/>
    <property type="match status" value="2"/>
</dbReference>
<evidence type="ECO:0000313" key="4">
    <source>
        <dbReference type="EMBL" id="KAH0538538.1"/>
    </source>
</evidence>
<comment type="similarity">
    <text evidence="1">Belongs to the protein kinase superfamily. TKL Ser/Thr protein kinase family.</text>
</comment>
<sequence>MYSRIRSREATRPLLSDQQHLLEYYTGPSGEETTPHEAANSRTTIPSIPAATPETLRDVDLFAYLQVPFFDIAAEDTSSDIIDRRAVTENRGSEGNVFPVKSVCLSDGTTKDIQTVWKVSKARHGNSNGLVGEGHAESLKREIRAMNLARSHPNVQQLLGGSFRRPLAIGIGWKRAGVAAAGREGWNPVLLMEHAPCSNLDSMLKSHPGLRFGLKQHLALDIGHGIYAIHKAGLIWGDGKPENILVFITGNSQDPFLLKITDFGNSRSKSGGELEKVPPLGSEYWIKPLACFSDSKGTQWLKKTPHSSGPSAREIFVECKRFDIFVFGLITCWLFLEPEKFKKEIYGPGHLKWDKDNWEVQTEQIEKTRKVAISAVEEKYSKDMADSGRAPGCSIYDVVRLGGALVEALRMEPNPDIRYVLRSLDSRGVYTSRQVMSSHNLEKALISCLEKTDTFEDARIFITSPGHPDEQSRVLRELQNQKYICRKALAKAPSLLSQTQVGTGVHTSGSDGASADNIAPHTALDKTYKVFKNTIDNPLPNDVSSRADILCRACEVLALARLEELVAGTEMGRLLSCHNDSGYSPLSYAIRSDDPLVYATRLRTLGEIDLLSRETAVVKYLLSRNADIDNISPDSDTALLWAVRHGSLNVIKYLLDEPLITRGGNSVLTTGQVGLVSTDRDGVDWTPLRAAMGRQDDENIIMTLIGRVNLNEERERAFESGYGYMNLCAFYEGRWGVRLAEILVEKAFDLNRAAVSSLASGHQETPLATAIIHGNQQLADFLYEHKADPYHSVIRPSIRPPEDVRDWFEASIVPDQCYTEDEFQENIPRVWGFPFVWRFYSVSIFFPFLVQKRMRLTHQFLLEYSLRCGYRGPYMSTWVRYETVLDHVTCQGLTSSAMYLVEKLVEAGEIRIIQRAIGVGIHYLSEKRRSETDLQRRRVLDRVASIVSAMVNALQDVSFLSDEILLDTTVSPESYWDNGRFIFGLPPENVTTLIHLTVMGGLRDVAQAVRTRKLPLAMDGAGVTPIRRVDLCLLSVEKLPEAFREEMLGDYREIREHLKKMEKLPLNRRWLPATRGWAMFLAWGVLMSMIVFLPMLFMCNALEQVVGWSNIRMVRVVVVFLVVVGSVVVVQKQILGLPRSGVRAMKFLKREGLRAFLEEVLAP</sequence>
<keyword evidence="2" id="KW-1133">Transmembrane helix</keyword>
<dbReference type="EMBL" id="JAGHQL010000105">
    <property type="protein sequence ID" value="KAH0538538.1"/>
    <property type="molecule type" value="Genomic_DNA"/>
</dbReference>
<dbReference type="OrthoDB" id="4777439at2759"/>
<evidence type="ECO:0000256" key="1">
    <source>
        <dbReference type="ARBA" id="ARBA00005843"/>
    </source>
</evidence>
<name>A0A9P8I6K8_9PEZI</name>
<dbReference type="AlphaFoldDB" id="A0A9P8I6K8"/>
<evidence type="ECO:0000256" key="2">
    <source>
        <dbReference type="SAM" id="Phobius"/>
    </source>
</evidence>
<dbReference type="InterPro" id="IPR000719">
    <property type="entry name" value="Prot_kinase_dom"/>
</dbReference>
<keyword evidence="5" id="KW-1185">Reference proteome</keyword>
<feature type="transmembrane region" description="Helical" evidence="2">
    <location>
        <begin position="1077"/>
        <end position="1098"/>
    </location>
</feature>
<protein>
    <recommendedName>
        <fullName evidence="3">Protein kinase domain-containing protein</fullName>
    </recommendedName>
</protein>
<keyword evidence="2" id="KW-0812">Transmembrane</keyword>
<evidence type="ECO:0000259" key="3">
    <source>
        <dbReference type="PROSITE" id="PS50011"/>
    </source>
</evidence>
<dbReference type="SUPFAM" id="SSF56112">
    <property type="entry name" value="Protein kinase-like (PK-like)"/>
    <property type="match status" value="1"/>
</dbReference>
<dbReference type="PROSITE" id="PS50011">
    <property type="entry name" value="PROTEIN_KINASE_DOM"/>
    <property type="match status" value="1"/>
</dbReference>
<evidence type="ECO:0000313" key="5">
    <source>
        <dbReference type="Proteomes" id="UP000698800"/>
    </source>
</evidence>
<feature type="domain" description="Protein kinase" evidence="3">
    <location>
        <begin position="83"/>
        <end position="484"/>
    </location>
</feature>
<organism evidence="4 5">
    <name type="scientific">Glutinoglossum americanum</name>
    <dbReference type="NCBI Taxonomy" id="1670608"/>
    <lineage>
        <taxon>Eukaryota</taxon>
        <taxon>Fungi</taxon>
        <taxon>Dikarya</taxon>
        <taxon>Ascomycota</taxon>
        <taxon>Pezizomycotina</taxon>
        <taxon>Geoglossomycetes</taxon>
        <taxon>Geoglossales</taxon>
        <taxon>Geoglossaceae</taxon>
        <taxon>Glutinoglossum</taxon>
    </lineage>
</organism>
<feature type="transmembrane region" description="Helical" evidence="2">
    <location>
        <begin position="1110"/>
        <end position="1130"/>
    </location>
</feature>
<dbReference type="InterPro" id="IPR002110">
    <property type="entry name" value="Ankyrin_rpt"/>
</dbReference>
<accession>A0A9P8I6K8</accession>
<comment type="caution">
    <text evidence="4">The sequence shown here is derived from an EMBL/GenBank/DDBJ whole genome shotgun (WGS) entry which is preliminary data.</text>
</comment>
<feature type="transmembrane region" description="Helical" evidence="2">
    <location>
        <begin position="831"/>
        <end position="850"/>
    </location>
</feature>
<proteinExistence type="inferred from homology"/>
<dbReference type="GO" id="GO:0004674">
    <property type="term" value="F:protein serine/threonine kinase activity"/>
    <property type="evidence" value="ECO:0007669"/>
    <property type="project" value="TreeGrafter"/>
</dbReference>
<keyword evidence="2" id="KW-0472">Membrane</keyword>
<dbReference type="Pfam" id="PF12796">
    <property type="entry name" value="Ank_2"/>
    <property type="match status" value="1"/>
</dbReference>
<dbReference type="Pfam" id="PF00069">
    <property type="entry name" value="Pkinase"/>
    <property type="match status" value="1"/>
</dbReference>
<dbReference type="Gene3D" id="1.10.510.10">
    <property type="entry name" value="Transferase(Phosphotransferase) domain 1"/>
    <property type="match status" value="1"/>
</dbReference>
<dbReference type="SMART" id="SM00248">
    <property type="entry name" value="ANK"/>
    <property type="match status" value="4"/>
</dbReference>
<dbReference type="GO" id="GO:0005524">
    <property type="term" value="F:ATP binding"/>
    <property type="evidence" value="ECO:0007669"/>
    <property type="project" value="InterPro"/>
</dbReference>